<dbReference type="Proteomes" id="UP001434337">
    <property type="component" value="Chromosome"/>
</dbReference>
<feature type="transmembrane region" description="Helical" evidence="6">
    <location>
        <begin position="86"/>
        <end position="113"/>
    </location>
</feature>
<keyword evidence="2 6" id="KW-0812">Transmembrane</keyword>
<gene>
    <name evidence="8" type="ORF">PCC79_03285</name>
</gene>
<keyword evidence="3 6" id="KW-1133">Transmembrane helix</keyword>
<dbReference type="InterPro" id="IPR003807">
    <property type="entry name" value="DUF202"/>
</dbReference>
<evidence type="ECO:0000256" key="6">
    <source>
        <dbReference type="SAM" id="Phobius"/>
    </source>
</evidence>
<comment type="subcellular location">
    <subcellularLocation>
        <location evidence="1">Endomembrane system</location>
        <topology evidence="1">Multi-pass membrane protein</topology>
    </subcellularLocation>
</comment>
<feature type="domain" description="DUF202" evidence="7">
    <location>
        <begin position="13"/>
        <end position="65"/>
    </location>
</feature>
<protein>
    <submittedName>
        <fullName evidence="8">DUF202 domain-containing protein</fullName>
    </submittedName>
</protein>
<feature type="region of interest" description="Disordered" evidence="5">
    <location>
        <begin position="1"/>
        <end position="20"/>
    </location>
</feature>
<dbReference type="Pfam" id="PF02656">
    <property type="entry name" value="DUF202"/>
    <property type="match status" value="1"/>
</dbReference>
<evidence type="ECO:0000256" key="5">
    <source>
        <dbReference type="SAM" id="MobiDB-lite"/>
    </source>
</evidence>
<dbReference type="RefSeq" id="WP_342372994.1">
    <property type="nucleotide sequence ID" value="NZ_CP115965.1"/>
</dbReference>
<feature type="transmembrane region" description="Helical" evidence="6">
    <location>
        <begin position="32"/>
        <end position="65"/>
    </location>
</feature>
<name>A0ABZ3CAP1_9ACTN</name>
<keyword evidence="4 6" id="KW-0472">Membrane</keyword>
<evidence type="ECO:0000256" key="3">
    <source>
        <dbReference type="ARBA" id="ARBA00022989"/>
    </source>
</evidence>
<dbReference type="EMBL" id="CP115965">
    <property type="protein sequence ID" value="WZW99237.1"/>
    <property type="molecule type" value="Genomic_DNA"/>
</dbReference>
<organism evidence="8 9">
    <name type="scientific">Propioniciclava soli</name>
    <dbReference type="NCBI Taxonomy" id="2775081"/>
    <lineage>
        <taxon>Bacteria</taxon>
        <taxon>Bacillati</taxon>
        <taxon>Actinomycetota</taxon>
        <taxon>Actinomycetes</taxon>
        <taxon>Propionibacteriales</taxon>
        <taxon>Propionibacteriaceae</taxon>
        <taxon>Propioniciclava</taxon>
    </lineage>
</organism>
<evidence type="ECO:0000256" key="2">
    <source>
        <dbReference type="ARBA" id="ARBA00022692"/>
    </source>
</evidence>
<sequence>MTGRATAAPRHDDPGLQPERTTLAWTRTTLSLLVVGVLMVRLLALAHVPVAPAVVGVVVIIVIVLRDQSLRHAKAVRGLVHAGMPTAPTSVLAVGGGTALLALGVLAALVWAAR</sequence>
<evidence type="ECO:0000313" key="8">
    <source>
        <dbReference type="EMBL" id="WZW99237.1"/>
    </source>
</evidence>
<accession>A0ABZ3CAP1</accession>
<evidence type="ECO:0000256" key="4">
    <source>
        <dbReference type="ARBA" id="ARBA00023136"/>
    </source>
</evidence>
<evidence type="ECO:0000259" key="7">
    <source>
        <dbReference type="Pfam" id="PF02656"/>
    </source>
</evidence>
<evidence type="ECO:0000313" key="9">
    <source>
        <dbReference type="Proteomes" id="UP001434337"/>
    </source>
</evidence>
<evidence type="ECO:0000256" key="1">
    <source>
        <dbReference type="ARBA" id="ARBA00004127"/>
    </source>
</evidence>
<keyword evidence="9" id="KW-1185">Reference proteome</keyword>
<proteinExistence type="predicted"/>
<reference evidence="8 9" key="1">
    <citation type="journal article" date="2023" name="Environ Microbiome">
        <title>A coral-associated actinobacterium mitigates coral bleaching under heat stress.</title>
        <authorList>
            <person name="Li J."/>
            <person name="Zou Y."/>
            <person name="Li Q."/>
            <person name="Zhang J."/>
            <person name="Bourne D.G."/>
            <person name="Lyu Y."/>
            <person name="Liu C."/>
            <person name="Zhang S."/>
        </authorList>
    </citation>
    <scope>NUCLEOTIDE SEQUENCE [LARGE SCALE GENOMIC DNA]</scope>
    <source>
        <strain evidence="8 9">SCSIO 13291</strain>
    </source>
</reference>